<evidence type="ECO:0000313" key="2">
    <source>
        <dbReference type="EMBL" id="CAK0818430.1"/>
    </source>
</evidence>
<feature type="region of interest" description="Disordered" evidence="1">
    <location>
        <begin position="197"/>
        <end position="216"/>
    </location>
</feature>
<proteinExistence type="predicted"/>
<keyword evidence="3" id="KW-1185">Reference proteome</keyword>
<sequence>MVFAAARRRRLASLAPLAPLVPGVPPAPRPPRLGLPHWGQRPLAPPPPPPLPRPPALPPLRAEGRTRAKLRATSSEKQRPTPPEAAPRAQSAEICSGQKGLGNRRRSLRPGLAPMFALAAEAIAKGIATTDKVTTQLRLQNEGNFRDSARGLNAAAKLEGGSQMQSALAAITKQRQKAGKEVHEVVVDPKDCRGAEPCGLDRGPGGGAGLGKNRSNPDVKFKITRYFDAQVPSPSAAPGADQGRQALPRRAPVTLASAALALLAGCAGAAAAPGGYGEGSMSPDRGYQEGRG</sequence>
<organism evidence="2 3">
    <name type="scientific">Prorocentrum cordatum</name>
    <dbReference type="NCBI Taxonomy" id="2364126"/>
    <lineage>
        <taxon>Eukaryota</taxon>
        <taxon>Sar</taxon>
        <taxon>Alveolata</taxon>
        <taxon>Dinophyceae</taxon>
        <taxon>Prorocentrales</taxon>
        <taxon>Prorocentraceae</taxon>
        <taxon>Prorocentrum</taxon>
    </lineage>
</organism>
<comment type="caution">
    <text evidence="2">The sequence shown here is derived from an EMBL/GenBank/DDBJ whole genome shotgun (WGS) entry which is preliminary data.</text>
</comment>
<dbReference type="Proteomes" id="UP001189429">
    <property type="component" value="Unassembled WGS sequence"/>
</dbReference>
<dbReference type="EMBL" id="CAUYUJ010006725">
    <property type="protein sequence ID" value="CAK0818430.1"/>
    <property type="molecule type" value="Genomic_DNA"/>
</dbReference>
<feature type="compositionally biased region" description="Pro residues" evidence="1">
    <location>
        <begin position="43"/>
        <end position="58"/>
    </location>
</feature>
<evidence type="ECO:0000256" key="1">
    <source>
        <dbReference type="SAM" id="MobiDB-lite"/>
    </source>
</evidence>
<evidence type="ECO:0000313" key="3">
    <source>
        <dbReference type="Proteomes" id="UP001189429"/>
    </source>
</evidence>
<feature type="compositionally biased region" description="Pro residues" evidence="1">
    <location>
        <begin position="22"/>
        <end position="33"/>
    </location>
</feature>
<name>A0ABN9RNM7_9DINO</name>
<gene>
    <name evidence="2" type="ORF">PCOR1329_LOCUS20718</name>
</gene>
<feature type="region of interest" description="Disordered" evidence="1">
    <location>
        <begin position="15"/>
        <end position="107"/>
    </location>
</feature>
<accession>A0ABN9RNM7</accession>
<feature type="region of interest" description="Disordered" evidence="1">
    <location>
        <begin position="271"/>
        <end position="292"/>
    </location>
</feature>
<reference evidence="2" key="1">
    <citation type="submission" date="2023-10" db="EMBL/GenBank/DDBJ databases">
        <authorList>
            <person name="Chen Y."/>
            <person name="Shah S."/>
            <person name="Dougan E. K."/>
            <person name="Thang M."/>
            <person name="Chan C."/>
        </authorList>
    </citation>
    <scope>NUCLEOTIDE SEQUENCE [LARGE SCALE GENOMIC DNA]</scope>
</reference>
<protein>
    <submittedName>
        <fullName evidence="2">Uncharacterized protein</fullName>
    </submittedName>
</protein>